<dbReference type="GO" id="GO:0003677">
    <property type="term" value="F:DNA binding"/>
    <property type="evidence" value="ECO:0007669"/>
    <property type="project" value="UniProtKB-KW"/>
</dbReference>
<gene>
    <name evidence="5" type="ORF">GCM10007422_28730</name>
    <name evidence="6" type="ORF">GGQ60_003098</name>
</gene>
<reference evidence="6 7" key="3">
    <citation type="submission" date="2020-08" db="EMBL/GenBank/DDBJ databases">
        <title>Genomic Encyclopedia of Type Strains, Phase IV (KMG-IV): sequencing the most valuable type-strain genomes for metagenomic binning, comparative biology and taxonomic classification.</title>
        <authorList>
            <person name="Goeker M."/>
        </authorList>
    </citation>
    <scope>NUCLEOTIDE SEQUENCE [LARGE SCALE GENOMIC DNA]</scope>
    <source>
        <strain evidence="6 7">DSM 100774</strain>
    </source>
</reference>
<evidence type="ECO:0000313" key="7">
    <source>
        <dbReference type="Proteomes" id="UP000532273"/>
    </source>
</evidence>
<dbReference type="AlphaFoldDB" id="A0A7W6P7L8"/>
<feature type="domain" description="HTH hxlR-type" evidence="4">
    <location>
        <begin position="11"/>
        <end position="110"/>
    </location>
</feature>
<dbReference type="InterPro" id="IPR002577">
    <property type="entry name" value="HTH_HxlR"/>
</dbReference>
<organism evidence="6 7">
    <name type="scientific">Pedobacter zeae</name>
    <dbReference type="NCBI Taxonomy" id="1737356"/>
    <lineage>
        <taxon>Bacteria</taxon>
        <taxon>Pseudomonadati</taxon>
        <taxon>Bacteroidota</taxon>
        <taxon>Sphingobacteriia</taxon>
        <taxon>Sphingobacteriales</taxon>
        <taxon>Sphingobacteriaceae</taxon>
        <taxon>Pedobacter</taxon>
    </lineage>
</organism>
<dbReference type="EMBL" id="BMHZ01000003">
    <property type="protein sequence ID" value="GGH10218.1"/>
    <property type="molecule type" value="Genomic_DNA"/>
</dbReference>
<reference evidence="8" key="2">
    <citation type="journal article" date="2019" name="Int. J. Syst. Evol. Microbiol.">
        <title>The Global Catalogue of Microorganisms (GCM) 10K type strain sequencing project: providing services to taxonomists for standard genome sequencing and annotation.</title>
        <authorList>
            <consortium name="The Broad Institute Genomics Platform"/>
            <consortium name="The Broad Institute Genome Sequencing Center for Infectious Disease"/>
            <person name="Wu L."/>
            <person name="Ma J."/>
        </authorList>
    </citation>
    <scope>NUCLEOTIDE SEQUENCE [LARGE SCALE GENOMIC DNA]</scope>
    <source>
        <strain evidence="8">CGMCC 1.15287</strain>
    </source>
</reference>
<dbReference type="SUPFAM" id="SSF46785">
    <property type="entry name" value="Winged helix' DNA-binding domain"/>
    <property type="match status" value="1"/>
</dbReference>
<keyword evidence="1" id="KW-0805">Transcription regulation</keyword>
<proteinExistence type="predicted"/>
<dbReference type="InterPro" id="IPR036388">
    <property type="entry name" value="WH-like_DNA-bd_sf"/>
</dbReference>
<dbReference type="Proteomes" id="UP000642938">
    <property type="component" value="Unassembled WGS sequence"/>
</dbReference>
<name>A0A7W6P7L8_9SPHI</name>
<evidence type="ECO:0000256" key="2">
    <source>
        <dbReference type="ARBA" id="ARBA00023125"/>
    </source>
</evidence>
<dbReference type="EMBL" id="JACIEF010000003">
    <property type="protein sequence ID" value="MBB4109089.1"/>
    <property type="molecule type" value="Genomic_DNA"/>
</dbReference>
<reference evidence="5" key="4">
    <citation type="submission" date="2024-05" db="EMBL/GenBank/DDBJ databases">
        <authorList>
            <person name="Sun Q."/>
            <person name="Zhou Y."/>
        </authorList>
    </citation>
    <scope>NUCLEOTIDE SEQUENCE</scope>
    <source>
        <strain evidence="5">CGMCC 1.15287</strain>
    </source>
</reference>
<dbReference type="PANTHER" id="PTHR33204:SF18">
    <property type="entry name" value="TRANSCRIPTIONAL REGULATORY PROTEIN"/>
    <property type="match status" value="1"/>
</dbReference>
<dbReference type="Pfam" id="PF01638">
    <property type="entry name" value="HxlR"/>
    <property type="match status" value="1"/>
</dbReference>
<evidence type="ECO:0000313" key="5">
    <source>
        <dbReference type="EMBL" id="GGH10218.1"/>
    </source>
</evidence>
<protein>
    <submittedName>
        <fullName evidence="5 6">Transcriptional regulator</fullName>
    </submittedName>
</protein>
<dbReference type="InterPro" id="IPR036390">
    <property type="entry name" value="WH_DNA-bd_sf"/>
</dbReference>
<reference evidence="5" key="1">
    <citation type="journal article" date="2014" name="Int. J. Syst. Evol. Microbiol.">
        <title>Complete genome of a new Firmicutes species belonging to the dominant human colonic microbiota ('Ruminococcus bicirculans') reveals two chromosomes and a selective capacity to utilize plant glucans.</title>
        <authorList>
            <consortium name="NISC Comparative Sequencing Program"/>
            <person name="Wegmann U."/>
            <person name="Louis P."/>
            <person name="Goesmann A."/>
            <person name="Henrissat B."/>
            <person name="Duncan S.H."/>
            <person name="Flint H.J."/>
        </authorList>
    </citation>
    <scope>NUCLEOTIDE SEQUENCE</scope>
    <source>
        <strain evidence="5">CGMCC 1.15287</strain>
    </source>
</reference>
<accession>A0A7W6P7L8</accession>
<evidence type="ECO:0000313" key="8">
    <source>
        <dbReference type="Proteomes" id="UP000642938"/>
    </source>
</evidence>
<dbReference type="Proteomes" id="UP000532273">
    <property type="component" value="Unassembled WGS sequence"/>
</dbReference>
<keyword evidence="2 6" id="KW-0238">DNA-binding</keyword>
<comment type="caution">
    <text evidence="6">The sequence shown here is derived from an EMBL/GenBank/DDBJ whole genome shotgun (WGS) entry which is preliminary data.</text>
</comment>
<dbReference type="Gene3D" id="1.10.10.10">
    <property type="entry name" value="Winged helix-like DNA-binding domain superfamily/Winged helix DNA-binding domain"/>
    <property type="match status" value="1"/>
</dbReference>
<dbReference type="RefSeq" id="WP_183765883.1">
    <property type="nucleotide sequence ID" value="NZ_BMHZ01000003.1"/>
</dbReference>
<evidence type="ECO:0000256" key="3">
    <source>
        <dbReference type="ARBA" id="ARBA00023163"/>
    </source>
</evidence>
<keyword evidence="8" id="KW-1185">Reference proteome</keyword>
<evidence type="ECO:0000313" key="6">
    <source>
        <dbReference type="EMBL" id="MBB4109089.1"/>
    </source>
</evidence>
<dbReference type="PANTHER" id="PTHR33204">
    <property type="entry name" value="TRANSCRIPTIONAL REGULATOR, MARR FAMILY"/>
    <property type="match status" value="1"/>
</dbReference>
<dbReference type="PROSITE" id="PS51118">
    <property type="entry name" value="HTH_HXLR"/>
    <property type="match status" value="1"/>
</dbReference>
<evidence type="ECO:0000256" key="1">
    <source>
        <dbReference type="ARBA" id="ARBA00023015"/>
    </source>
</evidence>
<keyword evidence="3" id="KW-0804">Transcription</keyword>
<sequence>MLEELTIQQKIKYLQDTLYVISGKWKLLILMSMYGGTCRFRELQRSVEGITTRVLSKELKELEVNKLIERKIDNTYPVLITYQLTPYSFSLKPMVDEMITWGAQHRKELSKP</sequence>
<evidence type="ECO:0000259" key="4">
    <source>
        <dbReference type="PROSITE" id="PS51118"/>
    </source>
</evidence>